<accession>A0A813PQU0</accession>
<evidence type="ECO:0000256" key="1">
    <source>
        <dbReference type="PROSITE-ProRule" id="PRU00339"/>
    </source>
</evidence>
<dbReference type="GO" id="GO:0005737">
    <property type="term" value="C:cytoplasm"/>
    <property type="evidence" value="ECO:0007669"/>
    <property type="project" value="TreeGrafter"/>
</dbReference>
<dbReference type="OrthoDB" id="629492at2759"/>
<comment type="caution">
    <text evidence="3">The sequence shown here is derived from an EMBL/GenBank/DDBJ whole genome shotgun (WGS) entry which is preliminary data.</text>
</comment>
<gene>
    <name evidence="3" type="ORF">OXX778_LOCUS4110</name>
</gene>
<proteinExistence type="predicted"/>
<dbReference type="Proteomes" id="UP000663879">
    <property type="component" value="Unassembled WGS sequence"/>
</dbReference>
<keyword evidence="1" id="KW-0802">TPR repeat</keyword>
<sequence length="741" mass="85212">MDLPPSEDLEEFLKKVDEIENVVKGLNSDDNEKVKENLQKADYLIKNIDKETDVEGIKTKTGVNRSVINKYSDIGGKIQSNEAMSQDEFLSALEKDANERYERKKKATQEANELKEKGNEEFKCKNYEKAIEFYTEAIQKVKDIPVIYTNRAQSYNLIGKYDEAISDCNWALRIDEKCTKALIHKGKAYGHLKEFDKALEEFQNAKNIDPKITEIIDGKSLIKLSTKKKLSHQQEESAKIFLDKNKNENTPASNILDILNNKIGLKDQNIWYYSGGLRCLGSLCNDDTTRTLFRTQNGFKLFEEHSIFSNLFNENTKLKKLNPAQTDVLCSIFEFFTLISKECDENLRSIFKLKNFSSIIEKFFKQPNSSSLKLEIVKFFFYVSQNEFGMLQILNNFKHFELLVDLLNMVTNKEINGLDQKIINLVQNLILEEKFQLKLKIEDVKIPVVKICSLLQTQSIISAKNLNYISSLFTCIYALTSLKKFLQIIKECEVVWSESVKFLTMLFGNEIKYEILFNVVVCLLNNICAFKSEFLDLNMKKILDNLIKSSGYQNQQVLTLISNMIQNVSDREKIIESFNIKFVETLVKNVQSKNCLSQSVKTLALLTQNDKKNFRKELIAVDKNLSCLYEIFKDVSQSSAGESVNSKNLNLKKLNETVISNSVLCMSYCVESDDKLAQLLIKTNIMMDLLYLTRDGFNAEMQKNCGILIAKLAKKDERHLHRLRELNGIEILYAALKNANI</sequence>
<dbReference type="AlphaFoldDB" id="A0A813PQU0"/>
<dbReference type="Pfam" id="PF13181">
    <property type="entry name" value="TPR_8"/>
    <property type="match status" value="1"/>
</dbReference>
<dbReference type="PANTHER" id="PTHR46540">
    <property type="entry name" value="TETRATRICOPEPTIDE REPEAT PROTEIN 12"/>
    <property type="match status" value="1"/>
</dbReference>
<dbReference type="GO" id="GO:0007288">
    <property type="term" value="P:sperm axoneme assembly"/>
    <property type="evidence" value="ECO:0007669"/>
    <property type="project" value="TreeGrafter"/>
</dbReference>
<dbReference type="InterPro" id="IPR016024">
    <property type="entry name" value="ARM-type_fold"/>
</dbReference>
<protein>
    <recommendedName>
        <fullName evidence="5">Tetratricopeptide repeat protein 12</fullName>
    </recommendedName>
</protein>
<feature type="coiled-coil region" evidence="2">
    <location>
        <begin position="9"/>
        <end position="51"/>
    </location>
</feature>
<name>A0A813PQU0_9BILA</name>
<dbReference type="SUPFAM" id="SSF48371">
    <property type="entry name" value="ARM repeat"/>
    <property type="match status" value="2"/>
</dbReference>
<evidence type="ECO:0000313" key="4">
    <source>
        <dbReference type="Proteomes" id="UP000663879"/>
    </source>
</evidence>
<keyword evidence="2" id="KW-0175">Coiled coil</keyword>
<dbReference type="InterPro" id="IPR011990">
    <property type="entry name" value="TPR-like_helical_dom_sf"/>
</dbReference>
<reference evidence="3" key="1">
    <citation type="submission" date="2021-02" db="EMBL/GenBank/DDBJ databases">
        <authorList>
            <person name="Nowell W R."/>
        </authorList>
    </citation>
    <scope>NUCLEOTIDE SEQUENCE</scope>
    <source>
        <strain evidence="3">Ploen Becks lab</strain>
    </source>
</reference>
<dbReference type="Gene3D" id="1.25.40.10">
    <property type="entry name" value="Tetratricopeptide repeat domain"/>
    <property type="match status" value="1"/>
</dbReference>
<dbReference type="SUPFAM" id="SSF48452">
    <property type="entry name" value="TPR-like"/>
    <property type="match status" value="1"/>
</dbReference>
<dbReference type="Gene3D" id="1.25.10.10">
    <property type="entry name" value="Leucine-rich Repeat Variant"/>
    <property type="match status" value="1"/>
</dbReference>
<dbReference type="InterPro" id="IPR019734">
    <property type="entry name" value="TPR_rpt"/>
</dbReference>
<organism evidence="3 4">
    <name type="scientific">Brachionus calyciflorus</name>
    <dbReference type="NCBI Taxonomy" id="104777"/>
    <lineage>
        <taxon>Eukaryota</taxon>
        <taxon>Metazoa</taxon>
        <taxon>Spiralia</taxon>
        <taxon>Gnathifera</taxon>
        <taxon>Rotifera</taxon>
        <taxon>Eurotatoria</taxon>
        <taxon>Monogononta</taxon>
        <taxon>Pseudotrocha</taxon>
        <taxon>Ploima</taxon>
        <taxon>Brachionidae</taxon>
        <taxon>Brachionus</taxon>
    </lineage>
</organism>
<evidence type="ECO:0000256" key="2">
    <source>
        <dbReference type="SAM" id="Coils"/>
    </source>
</evidence>
<feature type="repeat" description="TPR" evidence="1">
    <location>
        <begin position="179"/>
        <end position="212"/>
    </location>
</feature>
<evidence type="ECO:0008006" key="5">
    <source>
        <dbReference type="Google" id="ProtNLM"/>
    </source>
</evidence>
<dbReference type="PROSITE" id="PS50005">
    <property type="entry name" value="TPR"/>
    <property type="match status" value="1"/>
</dbReference>
<dbReference type="InterPro" id="IPR043195">
    <property type="entry name" value="TTC12"/>
</dbReference>
<dbReference type="GO" id="GO:0005813">
    <property type="term" value="C:centrosome"/>
    <property type="evidence" value="ECO:0007669"/>
    <property type="project" value="TreeGrafter"/>
</dbReference>
<dbReference type="InterPro" id="IPR011989">
    <property type="entry name" value="ARM-like"/>
</dbReference>
<dbReference type="PANTHER" id="PTHR46540:SF1">
    <property type="entry name" value="TETRATRICOPEPTIDE REPEAT PROTEIN 12"/>
    <property type="match status" value="1"/>
</dbReference>
<dbReference type="GO" id="GO:0070286">
    <property type="term" value="P:axonemal dynein complex assembly"/>
    <property type="evidence" value="ECO:0007669"/>
    <property type="project" value="TreeGrafter"/>
</dbReference>
<keyword evidence="4" id="KW-1185">Reference proteome</keyword>
<dbReference type="EMBL" id="CAJNOC010000392">
    <property type="protein sequence ID" value="CAF0754743.1"/>
    <property type="molecule type" value="Genomic_DNA"/>
</dbReference>
<evidence type="ECO:0000313" key="3">
    <source>
        <dbReference type="EMBL" id="CAF0754743.1"/>
    </source>
</evidence>
<dbReference type="Pfam" id="PF00515">
    <property type="entry name" value="TPR_1"/>
    <property type="match status" value="1"/>
</dbReference>
<dbReference type="SMART" id="SM00028">
    <property type="entry name" value="TPR"/>
    <property type="match status" value="3"/>
</dbReference>
<feature type="coiled-coil region" evidence="2">
    <location>
        <begin position="90"/>
        <end position="144"/>
    </location>
</feature>